<accession>A0A0K2T724</accession>
<proteinExistence type="predicted"/>
<sequence length="37" mass="4117">MASMSGCAILLIEIWPSGCNLQNSFATLYRVVEDNLR</sequence>
<name>A0A0K2T724_LEPSM</name>
<protein>
    <submittedName>
        <fullName evidence="1">Uncharacterized protein</fullName>
    </submittedName>
</protein>
<reference evidence="1" key="1">
    <citation type="submission" date="2014-05" db="EMBL/GenBank/DDBJ databases">
        <authorList>
            <person name="Chronopoulou M."/>
        </authorList>
    </citation>
    <scope>NUCLEOTIDE SEQUENCE</scope>
    <source>
        <tissue evidence="1">Whole organism</tissue>
    </source>
</reference>
<organism evidence="1">
    <name type="scientific">Lepeophtheirus salmonis</name>
    <name type="common">Salmon louse</name>
    <name type="synonym">Caligus salmonis</name>
    <dbReference type="NCBI Taxonomy" id="72036"/>
    <lineage>
        <taxon>Eukaryota</taxon>
        <taxon>Metazoa</taxon>
        <taxon>Ecdysozoa</taxon>
        <taxon>Arthropoda</taxon>
        <taxon>Crustacea</taxon>
        <taxon>Multicrustacea</taxon>
        <taxon>Hexanauplia</taxon>
        <taxon>Copepoda</taxon>
        <taxon>Siphonostomatoida</taxon>
        <taxon>Caligidae</taxon>
        <taxon>Lepeophtheirus</taxon>
    </lineage>
</organism>
<evidence type="ECO:0000313" key="1">
    <source>
        <dbReference type="EMBL" id="CDW21615.1"/>
    </source>
</evidence>
<dbReference type="AlphaFoldDB" id="A0A0K2T724"/>
<dbReference type="EMBL" id="HACA01004254">
    <property type="protein sequence ID" value="CDW21615.1"/>
    <property type="molecule type" value="Transcribed_RNA"/>
</dbReference>